<sequence length="166" mass="18494">MQLINSTVYEKEAQSRSNAIEQTHRHKQLQKDNQEKAQFANFARQHAINATAPPSSMPGSGPASRFEILIDGISFQVLKGGNKLVKLPGDINPPNATPKVAFVGDVKFHRTRNGNLVRHGIVKAQQLVGGVKKVNEQCKTFSWNGIVFLKRTGFAYLFNYFSLAVW</sequence>
<evidence type="ECO:0000256" key="1">
    <source>
        <dbReference type="SAM" id="MobiDB-lite"/>
    </source>
</evidence>
<accession>M7SYP3</accession>
<dbReference type="OrthoDB" id="410307at2759"/>
<reference evidence="3" key="1">
    <citation type="journal article" date="2013" name="Genome Announc.">
        <title>Draft genome sequence of the grapevine dieback fungus Eutypa lata UCR-EL1.</title>
        <authorList>
            <person name="Blanco-Ulate B."/>
            <person name="Rolshausen P.E."/>
            <person name="Cantu D."/>
        </authorList>
    </citation>
    <scope>NUCLEOTIDE SEQUENCE [LARGE SCALE GENOMIC DNA]</scope>
    <source>
        <strain evidence="3">UCR-EL1</strain>
    </source>
</reference>
<organism evidence="2 3">
    <name type="scientific">Eutypa lata (strain UCR-EL1)</name>
    <name type="common">Grapevine dieback disease fungus</name>
    <name type="synonym">Eutypa armeniacae</name>
    <dbReference type="NCBI Taxonomy" id="1287681"/>
    <lineage>
        <taxon>Eukaryota</taxon>
        <taxon>Fungi</taxon>
        <taxon>Dikarya</taxon>
        <taxon>Ascomycota</taxon>
        <taxon>Pezizomycotina</taxon>
        <taxon>Sordariomycetes</taxon>
        <taxon>Xylariomycetidae</taxon>
        <taxon>Xylariales</taxon>
        <taxon>Diatrypaceae</taxon>
        <taxon>Eutypa</taxon>
    </lineage>
</organism>
<dbReference type="HOGENOM" id="CLU_1602722_0_0_1"/>
<dbReference type="AlphaFoldDB" id="M7SYP3"/>
<keyword evidence="3" id="KW-1185">Reference proteome</keyword>
<dbReference type="Proteomes" id="UP000012174">
    <property type="component" value="Unassembled WGS sequence"/>
</dbReference>
<dbReference type="STRING" id="1287681.M7SYP3"/>
<evidence type="ECO:0000313" key="2">
    <source>
        <dbReference type="EMBL" id="EMR69648.1"/>
    </source>
</evidence>
<proteinExistence type="predicted"/>
<evidence type="ECO:0000313" key="3">
    <source>
        <dbReference type="Proteomes" id="UP000012174"/>
    </source>
</evidence>
<gene>
    <name evidence="2" type="ORF">UCREL1_3340</name>
</gene>
<dbReference type="EMBL" id="KB706042">
    <property type="protein sequence ID" value="EMR69648.1"/>
    <property type="molecule type" value="Genomic_DNA"/>
</dbReference>
<protein>
    <submittedName>
        <fullName evidence="2">Putative ccch zinc finger protein</fullName>
    </submittedName>
</protein>
<dbReference type="KEGG" id="ela:UCREL1_3340"/>
<feature type="region of interest" description="Disordered" evidence="1">
    <location>
        <begin position="1"/>
        <end position="21"/>
    </location>
</feature>
<dbReference type="eggNOG" id="KOG1492">
    <property type="taxonomic scope" value="Eukaryota"/>
</dbReference>
<name>M7SYP3_EUTLA</name>